<feature type="region of interest" description="Disordered" evidence="7">
    <location>
        <begin position="276"/>
        <end position="324"/>
    </location>
</feature>
<accession>A0A8R1U665</accession>
<keyword evidence="6" id="KW-0446">Lipid-binding</keyword>
<dbReference type="CDD" id="cd16990">
    <property type="entry name" value="ENTH_Epsin"/>
    <property type="match status" value="1"/>
</dbReference>
<dbReference type="SUPFAM" id="SSF48464">
    <property type="entry name" value="ENTH/VHS domain"/>
    <property type="match status" value="1"/>
</dbReference>
<protein>
    <submittedName>
        <fullName evidence="8">Epn-1</fullName>
    </submittedName>
</protein>
<dbReference type="Gene3D" id="1.25.40.90">
    <property type="match status" value="1"/>
</dbReference>
<keyword evidence="4" id="KW-0597">Phosphoprotein</keyword>
<dbReference type="GO" id="GO:0005768">
    <property type="term" value="C:endosome"/>
    <property type="evidence" value="ECO:0000318"/>
    <property type="project" value="GO_Central"/>
</dbReference>
<keyword evidence="3" id="KW-0963">Cytoplasm</keyword>
<name>A0A2A6BDP7_PRIPA</name>
<evidence type="ECO:0000256" key="5">
    <source>
        <dbReference type="ARBA" id="ARBA00022737"/>
    </source>
</evidence>
<evidence type="ECO:0000256" key="7">
    <source>
        <dbReference type="SAM" id="MobiDB-lite"/>
    </source>
</evidence>
<keyword evidence="5" id="KW-0677">Repeat</keyword>
<gene>
    <name evidence="8" type="primary">WBGene00097073</name>
</gene>
<evidence type="ECO:0000256" key="3">
    <source>
        <dbReference type="ARBA" id="ARBA00022490"/>
    </source>
</evidence>
<dbReference type="SMART" id="SM00273">
    <property type="entry name" value="ENTH"/>
    <property type="match status" value="1"/>
</dbReference>
<dbReference type="PROSITE" id="PS50330">
    <property type="entry name" value="UIM"/>
    <property type="match status" value="2"/>
</dbReference>
<dbReference type="Pfam" id="PF01417">
    <property type="entry name" value="ENTH"/>
    <property type="match status" value="1"/>
</dbReference>
<dbReference type="AlphaFoldDB" id="A0A2A6BDP7"/>
<evidence type="ECO:0000256" key="4">
    <source>
        <dbReference type="ARBA" id="ARBA00022553"/>
    </source>
</evidence>
<evidence type="ECO:0000256" key="2">
    <source>
        <dbReference type="ARBA" id="ARBA00010130"/>
    </source>
</evidence>
<keyword evidence="9" id="KW-1185">Reference proteome</keyword>
<dbReference type="InterPro" id="IPR013809">
    <property type="entry name" value="ENTH"/>
</dbReference>
<dbReference type="PROSITE" id="PS50942">
    <property type="entry name" value="ENTH"/>
    <property type="match status" value="1"/>
</dbReference>
<evidence type="ECO:0000313" key="8">
    <source>
        <dbReference type="EnsemblMetazoa" id="PPA07519.1"/>
    </source>
</evidence>
<proteinExistence type="inferred from homology"/>
<dbReference type="SMART" id="SM00726">
    <property type="entry name" value="UIM"/>
    <property type="match status" value="2"/>
</dbReference>
<dbReference type="Proteomes" id="UP000005239">
    <property type="component" value="Unassembled WGS sequence"/>
</dbReference>
<dbReference type="GO" id="GO:0030276">
    <property type="term" value="F:clathrin binding"/>
    <property type="evidence" value="ECO:0000318"/>
    <property type="project" value="GO_Central"/>
</dbReference>
<dbReference type="GO" id="GO:0006897">
    <property type="term" value="P:endocytosis"/>
    <property type="evidence" value="ECO:0000318"/>
    <property type="project" value="GO_Central"/>
</dbReference>
<sequence>MPVFSFQQSAMSIATIRRQVKNVAYNFSDAQVKVREATSNDPWGPSTGLMSEIADLSNNPSAFTEIMSIIWKRLNDHGKNWRHVYKSLVLLDFLIKCGSEKVAAQCRENIYSIETLRDFQHVEEGRDQGMNVREKAKQMAALLQDEERLKNERTRFMLTRNRFKQSSGVGHETRSSTSAARHQLPTEYDEARPGSLGEEEMQMQIALALSKEEHEREEEKRKGEDVLYQLALEESRKEAERLSTQPNNTVSGSTLSQSALDDLLSLGLGQMTVAEPQPVQPMGSSAWDTPHFNDPWNPAPPTQAPPPLYPSVPTPTGNDPWSATAAPVTASVDPFSAWDAPAHNVQHNNLNSDPFASLSLAPMQPLNGASRMNTKTPETFLGENSSLVNLDNLMGGTAPATSKPRLRLALHSEPFESTVLAAANPFLLGSTAPAPVNPFTANQRKSPTLNEMRAGSTPTIPPTGARTLLPQPLQPQPAPTNPFSGF</sequence>
<dbReference type="PANTHER" id="PTHR12276">
    <property type="entry name" value="EPSIN/ENT-RELATED"/>
    <property type="match status" value="1"/>
</dbReference>
<dbReference type="GO" id="GO:0032009">
    <property type="term" value="C:early phagosome"/>
    <property type="evidence" value="ECO:0007669"/>
    <property type="project" value="EnsemblMetazoa"/>
</dbReference>
<dbReference type="GO" id="GO:0005886">
    <property type="term" value="C:plasma membrane"/>
    <property type="evidence" value="ECO:0000318"/>
    <property type="project" value="GO_Central"/>
</dbReference>
<dbReference type="PANTHER" id="PTHR12276:SF115">
    <property type="entry name" value="FI19443P1"/>
    <property type="match status" value="1"/>
</dbReference>
<dbReference type="GO" id="GO:0030125">
    <property type="term" value="C:clathrin vesicle coat"/>
    <property type="evidence" value="ECO:0000318"/>
    <property type="project" value="GO_Central"/>
</dbReference>
<organism evidence="8 9">
    <name type="scientific">Pristionchus pacificus</name>
    <name type="common">Parasitic nematode worm</name>
    <dbReference type="NCBI Taxonomy" id="54126"/>
    <lineage>
        <taxon>Eukaryota</taxon>
        <taxon>Metazoa</taxon>
        <taxon>Ecdysozoa</taxon>
        <taxon>Nematoda</taxon>
        <taxon>Chromadorea</taxon>
        <taxon>Rhabditida</taxon>
        <taxon>Rhabditina</taxon>
        <taxon>Diplogasteromorpha</taxon>
        <taxon>Diplogasteroidea</taxon>
        <taxon>Neodiplogasteridae</taxon>
        <taxon>Pristionchus</taxon>
    </lineage>
</organism>
<feature type="region of interest" description="Disordered" evidence="7">
    <location>
        <begin position="441"/>
        <end position="486"/>
    </location>
</feature>
<feature type="region of interest" description="Disordered" evidence="7">
    <location>
        <begin position="164"/>
        <end position="195"/>
    </location>
</feature>
<dbReference type="GO" id="GO:0031143">
    <property type="term" value="C:pseudopodium"/>
    <property type="evidence" value="ECO:0007669"/>
    <property type="project" value="EnsemblMetazoa"/>
</dbReference>
<dbReference type="FunFam" id="1.25.40.90:FF:000002">
    <property type="entry name" value="epsin-2 isoform X1"/>
    <property type="match status" value="1"/>
</dbReference>
<feature type="compositionally biased region" description="Pro residues" evidence="7">
    <location>
        <begin position="297"/>
        <end position="313"/>
    </location>
</feature>
<dbReference type="OrthoDB" id="4033880at2759"/>
<comment type="similarity">
    <text evidence="2">Belongs to the epsin family.</text>
</comment>
<dbReference type="GO" id="GO:0001891">
    <property type="term" value="C:phagocytic cup"/>
    <property type="evidence" value="ECO:0007669"/>
    <property type="project" value="EnsemblMetazoa"/>
</dbReference>
<dbReference type="GO" id="GO:0005543">
    <property type="term" value="F:phospholipid binding"/>
    <property type="evidence" value="ECO:0000318"/>
    <property type="project" value="GO_Central"/>
</dbReference>
<evidence type="ECO:0000256" key="1">
    <source>
        <dbReference type="ARBA" id="ARBA00004496"/>
    </source>
</evidence>
<dbReference type="EnsemblMetazoa" id="PPA07519.1">
    <property type="protein sequence ID" value="PPA07519.1"/>
    <property type="gene ID" value="WBGene00097073"/>
</dbReference>
<reference evidence="9" key="1">
    <citation type="journal article" date="2008" name="Nat. Genet.">
        <title>The Pristionchus pacificus genome provides a unique perspective on nematode lifestyle and parasitism.</title>
        <authorList>
            <person name="Dieterich C."/>
            <person name="Clifton S.W."/>
            <person name="Schuster L.N."/>
            <person name="Chinwalla A."/>
            <person name="Delehaunty K."/>
            <person name="Dinkelacker I."/>
            <person name="Fulton L."/>
            <person name="Fulton R."/>
            <person name="Godfrey J."/>
            <person name="Minx P."/>
            <person name="Mitreva M."/>
            <person name="Roeseler W."/>
            <person name="Tian H."/>
            <person name="Witte H."/>
            <person name="Yang S.P."/>
            <person name="Wilson R.K."/>
            <person name="Sommer R.J."/>
        </authorList>
    </citation>
    <scope>NUCLEOTIDE SEQUENCE [LARGE SCALE GENOMIC DNA]</scope>
    <source>
        <strain evidence="9">PS312</strain>
    </source>
</reference>
<evidence type="ECO:0000256" key="6">
    <source>
        <dbReference type="ARBA" id="ARBA00023121"/>
    </source>
</evidence>
<accession>A0A2A6BDP7</accession>
<dbReference type="InterPro" id="IPR008942">
    <property type="entry name" value="ENTH_VHS"/>
</dbReference>
<reference evidence="8" key="2">
    <citation type="submission" date="2022-06" db="UniProtKB">
        <authorList>
            <consortium name="EnsemblMetazoa"/>
        </authorList>
    </citation>
    <scope>IDENTIFICATION</scope>
    <source>
        <strain evidence="8">PS312</strain>
    </source>
</reference>
<evidence type="ECO:0000313" key="9">
    <source>
        <dbReference type="Proteomes" id="UP000005239"/>
    </source>
</evidence>
<comment type="subcellular location">
    <subcellularLocation>
        <location evidence="1">Cytoplasm</location>
    </subcellularLocation>
</comment>
<dbReference type="InterPro" id="IPR003903">
    <property type="entry name" value="UIM_dom"/>
</dbReference>